<evidence type="ECO:0000313" key="2">
    <source>
        <dbReference type="Proteomes" id="UP000605518"/>
    </source>
</evidence>
<accession>A0A7S5R3I2</accession>
<sequence length="116" mass="13147">MGYTNRIRVDKDITLELLHEYVDSVPEDEQCPCYIEGEFPSAQTGDVINNSGSYGCSGNLMRPFCHGLGKFLMERGYSCTVEIEGYFQDDITRYDAETQTISKIEEDDDEYRGGFG</sequence>
<keyword evidence="2" id="KW-1185">Reference proteome</keyword>
<evidence type="ECO:0000313" key="1">
    <source>
        <dbReference type="EMBL" id="QIG68116.1"/>
    </source>
</evidence>
<gene>
    <name evidence="1" type="ORF">EVB55_181</name>
</gene>
<organism evidence="1 2">
    <name type="scientific">Rhizobium phage RHph_Y68</name>
    <dbReference type="NCBI Taxonomy" id="2509787"/>
    <lineage>
        <taxon>Viruses</taxon>
        <taxon>Duplodnaviria</taxon>
        <taxon>Heunggongvirae</taxon>
        <taxon>Uroviricota</taxon>
        <taxon>Caudoviricetes</taxon>
        <taxon>Pootjesviridae</taxon>
        <taxon>Staniewskivirinae</taxon>
        <taxon>Trinifflemingvirus</taxon>
        <taxon>Trinifflemingvirus Y68</taxon>
    </lineage>
</organism>
<dbReference type="Proteomes" id="UP000605518">
    <property type="component" value="Segment"/>
</dbReference>
<reference evidence="1" key="1">
    <citation type="submission" date="2020-01" db="EMBL/GenBank/DDBJ databases">
        <title>Patterns of diversity and host range of bacteriophage communities associated with bean-nodulatin bacteria.</title>
        <authorList>
            <person name="Vann Cauwenberghe J."/>
            <person name="Santamaria R.I."/>
            <person name="Bustos P."/>
            <person name="Juarez S."/>
            <person name="Gonzalez V."/>
        </authorList>
    </citation>
    <scope>NUCLEOTIDE SEQUENCE</scope>
</reference>
<dbReference type="EMBL" id="MN988486">
    <property type="protein sequence ID" value="QIG68116.1"/>
    <property type="molecule type" value="Genomic_DNA"/>
</dbReference>
<proteinExistence type="predicted"/>
<name>A0A7S5R3I2_9CAUD</name>
<protein>
    <submittedName>
        <fullName evidence="1">Uncharacterized protein</fullName>
    </submittedName>
</protein>